<dbReference type="EMBL" id="NIVC01001986">
    <property type="protein sequence ID" value="PAA61928.1"/>
    <property type="molecule type" value="Genomic_DNA"/>
</dbReference>
<protein>
    <submittedName>
        <fullName evidence="2">Uncharacterized protein</fullName>
    </submittedName>
</protein>
<dbReference type="OrthoDB" id="6288867at2759"/>
<reference evidence="2 3" key="1">
    <citation type="submission" date="2017-06" db="EMBL/GenBank/DDBJ databases">
        <title>A platform for efficient transgenesis in Macrostomum lignano, a flatworm model organism for stem cell research.</title>
        <authorList>
            <person name="Berezikov E."/>
        </authorList>
    </citation>
    <scope>NUCLEOTIDE SEQUENCE [LARGE SCALE GENOMIC DNA]</scope>
    <source>
        <strain evidence="2">DV1</strain>
        <tissue evidence="2">Whole organism</tissue>
    </source>
</reference>
<gene>
    <name evidence="2" type="ORF">BOX15_Mlig017864g1</name>
</gene>
<evidence type="ECO:0000313" key="3">
    <source>
        <dbReference type="Proteomes" id="UP000215902"/>
    </source>
</evidence>
<accession>A0A267EKB2</accession>
<feature type="region of interest" description="Disordered" evidence="1">
    <location>
        <begin position="103"/>
        <end position="158"/>
    </location>
</feature>
<evidence type="ECO:0000256" key="1">
    <source>
        <dbReference type="SAM" id="MobiDB-lite"/>
    </source>
</evidence>
<feature type="non-terminal residue" evidence="2">
    <location>
        <position position="1"/>
    </location>
</feature>
<dbReference type="Proteomes" id="UP000215902">
    <property type="component" value="Unassembled WGS sequence"/>
</dbReference>
<dbReference type="AlphaFoldDB" id="A0A267EKB2"/>
<name>A0A267EKB2_9PLAT</name>
<feature type="compositionally biased region" description="Polar residues" evidence="1">
    <location>
        <begin position="135"/>
        <end position="148"/>
    </location>
</feature>
<organism evidence="2 3">
    <name type="scientific">Macrostomum lignano</name>
    <dbReference type="NCBI Taxonomy" id="282301"/>
    <lineage>
        <taxon>Eukaryota</taxon>
        <taxon>Metazoa</taxon>
        <taxon>Spiralia</taxon>
        <taxon>Lophotrochozoa</taxon>
        <taxon>Platyhelminthes</taxon>
        <taxon>Rhabditophora</taxon>
        <taxon>Macrostomorpha</taxon>
        <taxon>Macrostomida</taxon>
        <taxon>Macrostomidae</taxon>
        <taxon>Macrostomum</taxon>
    </lineage>
</organism>
<keyword evidence="3" id="KW-1185">Reference proteome</keyword>
<sequence>FPPYLLTTPAATASTTIEATNQKASAAVNSTARRQPSEHERRILALKSEPANLPDDGDPLAYSATALTAAVTAAAAGSGAPLAPLDFPADFAPVVEADAAAMRARRPPMDRPHPLSDAYLRQQPHAKRRRVLQTPDGSQQETPNDPTSQQQQQQQQQLREPAFQLLDRLVAETAAQLGQGGPRLAPATTSDDAEFRSAFLSELLAQIRRRVGHDSDFEANRFPSTARQL</sequence>
<comment type="caution">
    <text evidence="2">The sequence shown here is derived from an EMBL/GenBank/DDBJ whole genome shotgun (WGS) entry which is preliminary data.</text>
</comment>
<evidence type="ECO:0000313" key="2">
    <source>
        <dbReference type="EMBL" id="PAA61928.1"/>
    </source>
</evidence>
<proteinExistence type="predicted"/>